<gene>
    <name evidence="2" type="ORF">V5N11_035357</name>
</gene>
<evidence type="ECO:0000256" key="1">
    <source>
        <dbReference type="SAM" id="MobiDB-lite"/>
    </source>
</evidence>
<dbReference type="Proteomes" id="UP001558713">
    <property type="component" value="Unassembled WGS sequence"/>
</dbReference>
<comment type="caution">
    <text evidence="2">The sequence shown here is derived from an EMBL/GenBank/DDBJ whole genome shotgun (WGS) entry which is preliminary data.</text>
</comment>
<organism evidence="2 3">
    <name type="scientific">Cardamine amara subsp. amara</name>
    <dbReference type="NCBI Taxonomy" id="228776"/>
    <lineage>
        <taxon>Eukaryota</taxon>
        <taxon>Viridiplantae</taxon>
        <taxon>Streptophyta</taxon>
        <taxon>Embryophyta</taxon>
        <taxon>Tracheophyta</taxon>
        <taxon>Spermatophyta</taxon>
        <taxon>Magnoliopsida</taxon>
        <taxon>eudicotyledons</taxon>
        <taxon>Gunneridae</taxon>
        <taxon>Pentapetalae</taxon>
        <taxon>rosids</taxon>
        <taxon>malvids</taxon>
        <taxon>Brassicales</taxon>
        <taxon>Brassicaceae</taxon>
        <taxon>Cardamineae</taxon>
        <taxon>Cardamine</taxon>
    </lineage>
</organism>
<feature type="region of interest" description="Disordered" evidence="1">
    <location>
        <begin position="160"/>
        <end position="183"/>
    </location>
</feature>
<dbReference type="InterPro" id="IPR012340">
    <property type="entry name" value="NA-bd_OB-fold"/>
</dbReference>
<dbReference type="SUPFAM" id="SSF50249">
    <property type="entry name" value="Nucleic acid-binding proteins"/>
    <property type="match status" value="1"/>
</dbReference>
<accession>A0ABD1ARB7</accession>
<dbReference type="Gene3D" id="2.40.50.140">
    <property type="entry name" value="Nucleic acid-binding proteins"/>
    <property type="match status" value="1"/>
</dbReference>
<evidence type="ECO:0008006" key="4">
    <source>
        <dbReference type="Google" id="ProtNLM"/>
    </source>
</evidence>
<feature type="compositionally biased region" description="Basic and acidic residues" evidence="1">
    <location>
        <begin position="160"/>
        <end position="174"/>
    </location>
</feature>
<protein>
    <recommendedName>
        <fullName evidence="4">Replication factor A C-terminal domain-containing protein</fullName>
    </recommendedName>
</protein>
<evidence type="ECO:0000313" key="2">
    <source>
        <dbReference type="EMBL" id="KAL1209292.1"/>
    </source>
</evidence>
<proteinExistence type="predicted"/>
<name>A0ABD1ARB7_CARAN</name>
<sequence>MLQEVSELCLYLHGLLSPHPLFCEDCKKENNVGLIRYRFEITVCDKNKDEAIFVVFDEDGMNLAGRRAADVMNEATEALGQDECQGIYKTTPECLKPSIGYTCKFQVKLTTFSFRATRQTITVSRFLETNIDVETIPAPENLNPGEKECVIVVNIGDPKEKLESTSSDDLAREKKDKRHRLNN</sequence>
<dbReference type="AlphaFoldDB" id="A0ABD1ARB7"/>
<reference evidence="2 3" key="1">
    <citation type="submission" date="2024-04" db="EMBL/GenBank/DDBJ databases">
        <title>Genome assembly C_amara_ONT_v2.</title>
        <authorList>
            <person name="Yant L."/>
            <person name="Moore C."/>
            <person name="Slenker M."/>
        </authorList>
    </citation>
    <scope>NUCLEOTIDE SEQUENCE [LARGE SCALE GENOMIC DNA]</scope>
    <source>
        <tissue evidence="2">Leaf</tissue>
    </source>
</reference>
<evidence type="ECO:0000313" key="3">
    <source>
        <dbReference type="Proteomes" id="UP001558713"/>
    </source>
</evidence>
<keyword evidence="3" id="KW-1185">Reference proteome</keyword>
<dbReference type="EMBL" id="JBANAX010000422">
    <property type="protein sequence ID" value="KAL1209292.1"/>
    <property type="molecule type" value="Genomic_DNA"/>
</dbReference>